<evidence type="ECO:0008006" key="5">
    <source>
        <dbReference type="Google" id="ProtNLM"/>
    </source>
</evidence>
<dbReference type="EMBL" id="JAPQKT010000003">
    <property type="protein sequence ID" value="KAJ5235685.1"/>
    <property type="molecule type" value="Genomic_DNA"/>
</dbReference>
<keyword evidence="2" id="KW-0812">Transmembrane</keyword>
<feature type="transmembrane region" description="Helical" evidence="2">
    <location>
        <begin position="180"/>
        <end position="204"/>
    </location>
</feature>
<feature type="transmembrane region" description="Helical" evidence="2">
    <location>
        <begin position="31"/>
        <end position="51"/>
    </location>
</feature>
<evidence type="ECO:0000256" key="1">
    <source>
        <dbReference type="SAM" id="MobiDB-lite"/>
    </source>
</evidence>
<comment type="caution">
    <text evidence="3">The sequence shown here is derived from an EMBL/GenBank/DDBJ whole genome shotgun (WGS) entry which is preliminary data.</text>
</comment>
<dbReference type="InterPro" id="IPR018750">
    <property type="entry name" value="DUF2306_membrane"/>
</dbReference>
<organism evidence="3 4">
    <name type="scientific">Penicillium citrinum</name>
    <dbReference type="NCBI Taxonomy" id="5077"/>
    <lineage>
        <taxon>Eukaryota</taxon>
        <taxon>Fungi</taxon>
        <taxon>Dikarya</taxon>
        <taxon>Ascomycota</taxon>
        <taxon>Pezizomycotina</taxon>
        <taxon>Eurotiomycetes</taxon>
        <taxon>Eurotiomycetidae</taxon>
        <taxon>Eurotiales</taxon>
        <taxon>Aspergillaceae</taxon>
        <taxon>Penicillium</taxon>
    </lineage>
</organism>
<proteinExistence type="predicted"/>
<feature type="transmembrane region" description="Helical" evidence="2">
    <location>
        <begin position="86"/>
        <end position="106"/>
    </location>
</feature>
<feature type="transmembrane region" description="Helical" evidence="2">
    <location>
        <begin position="118"/>
        <end position="136"/>
    </location>
</feature>
<feature type="transmembrane region" description="Helical" evidence="2">
    <location>
        <begin position="148"/>
        <end position="168"/>
    </location>
</feature>
<dbReference type="RefSeq" id="XP_056503185.1">
    <property type="nucleotide sequence ID" value="XM_056643773.1"/>
</dbReference>
<evidence type="ECO:0000313" key="4">
    <source>
        <dbReference type="Proteomes" id="UP001147733"/>
    </source>
</evidence>
<accession>A0A9W9P5F5</accession>
<feature type="transmembrane region" description="Helical" evidence="2">
    <location>
        <begin position="267"/>
        <end position="286"/>
    </location>
</feature>
<dbReference type="OrthoDB" id="193478at2759"/>
<reference evidence="3" key="2">
    <citation type="journal article" date="2023" name="IMA Fungus">
        <title>Comparative genomic study of the Penicillium genus elucidates a diverse pangenome and 15 lateral gene transfer events.</title>
        <authorList>
            <person name="Petersen C."/>
            <person name="Sorensen T."/>
            <person name="Nielsen M.R."/>
            <person name="Sondergaard T.E."/>
            <person name="Sorensen J.L."/>
            <person name="Fitzpatrick D.A."/>
            <person name="Frisvad J.C."/>
            <person name="Nielsen K.L."/>
        </authorList>
    </citation>
    <scope>NUCLEOTIDE SEQUENCE</scope>
    <source>
        <strain evidence="3">IBT 23319</strain>
    </source>
</reference>
<keyword evidence="4" id="KW-1185">Reference proteome</keyword>
<name>A0A9W9P5F5_PENCI</name>
<dbReference type="Pfam" id="PF10067">
    <property type="entry name" value="DUF2306"/>
    <property type="match status" value="1"/>
</dbReference>
<protein>
    <recommendedName>
        <fullName evidence="5">Microtubule associated protein</fullName>
    </recommendedName>
</protein>
<sequence length="366" mass="40069">MVAPTRAPANGFVAALRKLYNPIGFRKGYNAILWFIFSGGLLGFVAARIYFVDYTGVYCSPNGNGAAPGECWTYNTKFYLKLGIKLHLWTILPAGFLAFFQFMPIIRYKVILFHRMNGYAIILLSLVGTAGALMIARVSFGGGIETQTVVGLLAILFLGSLAIAYYNIKRLQIEQHRAWMLRAWIYAGSIITCRIIMISAASIISLWGPLYKAYKCDKVASFYDTNKELLAAYPECSSSSAWVAVKANMNGSSGANAAAALNLSFGMSVWLALALHAIGVELYIHLTPAEFERLRKISYKRQLEAGFRNPGRSGLTADRLGDSALWFPRTEPDKNALGYSLVSASPNGEPPLKGDGYDEMATASIS</sequence>
<reference evidence="3" key="1">
    <citation type="submission" date="2022-11" db="EMBL/GenBank/DDBJ databases">
        <authorList>
            <person name="Petersen C."/>
        </authorList>
    </citation>
    <scope>NUCLEOTIDE SEQUENCE</scope>
    <source>
        <strain evidence="3">IBT 23319</strain>
    </source>
</reference>
<dbReference type="GeneID" id="81382940"/>
<keyword evidence="2" id="KW-1133">Transmembrane helix</keyword>
<gene>
    <name evidence="3" type="ORF">N7469_004853</name>
</gene>
<feature type="region of interest" description="Disordered" evidence="1">
    <location>
        <begin position="345"/>
        <end position="366"/>
    </location>
</feature>
<dbReference type="AlphaFoldDB" id="A0A9W9P5F5"/>
<evidence type="ECO:0000313" key="3">
    <source>
        <dbReference type="EMBL" id="KAJ5235685.1"/>
    </source>
</evidence>
<dbReference type="Proteomes" id="UP001147733">
    <property type="component" value="Unassembled WGS sequence"/>
</dbReference>
<evidence type="ECO:0000256" key="2">
    <source>
        <dbReference type="SAM" id="Phobius"/>
    </source>
</evidence>
<keyword evidence="2" id="KW-0472">Membrane</keyword>